<dbReference type="GO" id="GO:0022857">
    <property type="term" value="F:transmembrane transporter activity"/>
    <property type="evidence" value="ECO:0007669"/>
    <property type="project" value="InterPro"/>
</dbReference>
<comment type="similarity">
    <text evidence="2 7">Belongs to the sodium:solute symporter (SSF) (TC 2.A.21) family.</text>
</comment>
<keyword evidence="5 8" id="KW-1133">Transmembrane helix</keyword>
<name>A0A0D6MMX3_9PROT</name>
<evidence type="ECO:0000256" key="3">
    <source>
        <dbReference type="ARBA" id="ARBA00022448"/>
    </source>
</evidence>
<dbReference type="Gene3D" id="1.20.1730.10">
    <property type="entry name" value="Sodium/glucose cotransporter"/>
    <property type="match status" value="1"/>
</dbReference>
<evidence type="ECO:0000256" key="6">
    <source>
        <dbReference type="ARBA" id="ARBA00023136"/>
    </source>
</evidence>
<feature type="transmembrane region" description="Helical" evidence="8">
    <location>
        <begin position="98"/>
        <end position="117"/>
    </location>
</feature>
<dbReference type="OrthoDB" id="9810181at2"/>
<dbReference type="Pfam" id="PF00474">
    <property type="entry name" value="SSF"/>
    <property type="match status" value="1"/>
</dbReference>
<feature type="transmembrane region" description="Helical" evidence="8">
    <location>
        <begin position="213"/>
        <end position="230"/>
    </location>
</feature>
<proteinExistence type="inferred from homology"/>
<feature type="transmembrane region" description="Helical" evidence="8">
    <location>
        <begin position="23"/>
        <end position="46"/>
    </location>
</feature>
<feature type="transmembrane region" description="Helical" evidence="8">
    <location>
        <begin position="429"/>
        <end position="449"/>
    </location>
</feature>
<dbReference type="InterPro" id="IPR038377">
    <property type="entry name" value="Na/Glc_symporter_sf"/>
</dbReference>
<sequence length="480" mass="50657">MARERHLAFRLYSSHVRMAGLDIAIHPMIISFVLVFVLAVALTLHARKGHDMADPRAFFAARGQLGTLLYFMLAVGETYSIGTVLGFPAGIAAHGTMVALWFVGYILLAFPVGYVLYPRLWEAGRRTGAITLPDLFRSHFGSRALERLVTCILLVLMLPLGAMQFIGLSDVMAHLAPAVPTMAATGAAGAVTFGFVLVAGLRAPATVAILKDALMLCTIAAVAASAGLHWTHATSGSMQAAFGQNHPISARDLCFVISTIMVQSVAFCIAPQSAAAVFSARDPASIRRAQIAMPLYMVLFPLLFLIAGFAVTHGIGPANNAFLGSANLLLPDWAFGIVLAATALTAIVWLGAVCLSIAALVARNLFPGLDRDVQKRVGLTTIAGYLVLSILGAAFRNSLLTDLNTLFYLALVQLVPSVLALVRNQRPSVPSVMLGLAGGLSVAMLLRSASWTTYGVNPGLIGVLVNAAILRVTGRVATSN</sequence>
<dbReference type="AlphaFoldDB" id="A0A0D6MMX3"/>
<keyword evidence="3" id="KW-0813">Transport</keyword>
<feature type="transmembrane region" description="Helical" evidence="8">
    <location>
        <begin position="455"/>
        <end position="474"/>
    </location>
</feature>
<evidence type="ECO:0000256" key="1">
    <source>
        <dbReference type="ARBA" id="ARBA00004141"/>
    </source>
</evidence>
<evidence type="ECO:0000256" key="7">
    <source>
        <dbReference type="RuleBase" id="RU362091"/>
    </source>
</evidence>
<keyword evidence="4 8" id="KW-0812">Transmembrane</keyword>
<dbReference type="EMBL" id="BALE01000029">
    <property type="protein sequence ID" value="GAN54745.1"/>
    <property type="molecule type" value="Genomic_DNA"/>
</dbReference>
<comment type="subcellular location">
    <subcellularLocation>
        <location evidence="1">Membrane</location>
        <topology evidence="1">Multi-pass membrane protein</topology>
    </subcellularLocation>
</comment>
<keyword evidence="6 8" id="KW-0472">Membrane</keyword>
<feature type="transmembrane region" description="Helical" evidence="8">
    <location>
        <begin position="67"/>
        <end position="92"/>
    </location>
</feature>
<feature type="transmembrane region" description="Helical" evidence="8">
    <location>
        <begin position="250"/>
        <end position="270"/>
    </location>
</feature>
<evidence type="ECO:0000256" key="2">
    <source>
        <dbReference type="ARBA" id="ARBA00006434"/>
    </source>
</evidence>
<feature type="transmembrane region" description="Helical" evidence="8">
    <location>
        <begin position="405"/>
        <end position="422"/>
    </location>
</feature>
<feature type="transmembrane region" description="Helical" evidence="8">
    <location>
        <begin position="178"/>
        <end position="201"/>
    </location>
</feature>
<dbReference type="PANTHER" id="PTHR48086">
    <property type="entry name" value="SODIUM/PROLINE SYMPORTER-RELATED"/>
    <property type="match status" value="1"/>
</dbReference>
<dbReference type="InterPro" id="IPR001734">
    <property type="entry name" value="Na/solute_symporter"/>
</dbReference>
<evidence type="ECO:0000313" key="10">
    <source>
        <dbReference type="Proteomes" id="UP000032679"/>
    </source>
</evidence>
<keyword evidence="10" id="KW-1185">Reference proteome</keyword>
<dbReference type="PROSITE" id="PS50283">
    <property type="entry name" value="NA_SOLUT_SYMP_3"/>
    <property type="match status" value="1"/>
</dbReference>
<evidence type="ECO:0000256" key="5">
    <source>
        <dbReference type="ARBA" id="ARBA00022989"/>
    </source>
</evidence>
<feature type="transmembrane region" description="Helical" evidence="8">
    <location>
        <begin position="291"/>
        <end position="313"/>
    </location>
</feature>
<dbReference type="RefSeq" id="WP_048849326.1">
    <property type="nucleotide sequence ID" value="NZ_BALE01000029.1"/>
</dbReference>
<dbReference type="InterPro" id="IPR050277">
    <property type="entry name" value="Sodium:Solute_Symporter"/>
</dbReference>
<comment type="caution">
    <text evidence="9">The sequence shown here is derived from an EMBL/GenBank/DDBJ whole genome shotgun (WGS) entry which is preliminary data.</text>
</comment>
<evidence type="ECO:0000313" key="9">
    <source>
        <dbReference type="EMBL" id="GAN54745.1"/>
    </source>
</evidence>
<evidence type="ECO:0000256" key="8">
    <source>
        <dbReference type="SAM" id="Phobius"/>
    </source>
</evidence>
<protein>
    <submittedName>
        <fullName evidence="9">Na+/solute symporter</fullName>
    </submittedName>
</protein>
<feature type="transmembrane region" description="Helical" evidence="8">
    <location>
        <begin position="333"/>
        <end position="366"/>
    </location>
</feature>
<organism evidence="9 10">
    <name type="scientific">Tanticharoenia sakaeratensis NBRC 103193</name>
    <dbReference type="NCBI Taxonomy" id="1231623"/>
    <lineage>
        <taxon>Bacteria</taxon>
        <taxon>Pseudomonadati</taxon>
        <taxon>Pseudomonadota</taxon>
        <taxon>Alphaproteobacteria</taxon>
        <taxon>Acetobacterales</taxon>
        <taxon>Acetobacteraceae</taxon>
        <taxon>Tanticharoenia</taxon>
    </lineage>
</organism>
<reference evidence="9 10" key="1">
    <citation type="submission" date="2012-10" db="EMBL/GenBank/DDBJ databases">
        <title>Genome sequencing of Tanticharoenia sakaeratensis NBRC 103193.</title>
        <authorList>
            <person name="Azuma Y."/>
            <person name="Hadano H."/>
            <person name="Hirakawa H."/>
            <person name="Matsushita K."/>
        </authorList>
    </citation>
    <scope>NUCLEOTIDE SEQUENCE [LARGE SCALE GENOMIC DNA]</scope>
    <source>
        <strain evidence="9 10">NBRC 103193</strain>
    </source>
</reference>
<gene>
    <name evidence="9" type="ORF">Tasa_029_018</name>
</gene>
<feature type="transmembrane region" description="Helical" evidence="8">
    <location>
        <begin position="147"/>
        <end position="166"/>
    </location>
</feature>
<dbReference type="GO" id="GO:0005886">
    <property type="term" value="C:plasma membrane"/>
    <property type="evidence" value="ECO:0007669"/>
    <property type="project" value="TreeGrafter"/>
</dbReference>
<dbReference type="STRING" id="1231623.Tasa_029_018"/>
<dbReference type="PANTHER" id="PTHR48086:SF8">
    <property type="entry name" value="MONOCARBOXYLIC ACID PERMEASE"/>
    <property type="match status" value="1"/>
</dbReference>
<feature type="transmembrane region" description="Helical" evidence="8">
    <location>
        <begin position="378"/>
        <end position="399"/>
    </location>
</feature>
<accession>A0A0D6MMX3</accession>
<evidence type="ECO:0000256" key="4">
    <source>
        <dbReference type="ARBA" id="ARBA00022692"/>
    </source>
</evidence>
<dbReference type="Proteomes" id="UP000032679">
    <property type="component" value="Unassembled WGS sequence"/>
</dbReference>